<dbReference type="AlphaFoldDB" id="A0A0C9WMX1"/>
<reference evidence="3" key="2">
    <citation type="submission" date="2015-01" db="EMBL/GenBank/DDBJ databases">
        <title>Evolutionary Origins and Diversification of the Mycorrhizal Mutualists.</title>
        <authorList>
            <consortium name="DOE Joint Genome Institute"/>
            <consortium name="Mycorrhizal Genomics Consortium"/>
            <person name="Kohler A."/>
            <person name="Kuo A."/>
            <person name="Nagy L.G."/>
            <person name="Floudas D."/>
            <person name="Copeland A."/>
            <person name="Barry K.W."/>
            <person name="Cichocki N."/>
            <person name="Veneault-Fourrey C."/>
            <person name="LaButti K."/>
            <person name="Lindquist E.A."/>
            <person name="Lipzen A."/>
            <person name="Lundell T."/>
            <person name="Morin E."/>
            <person name="Murat C."/>
            <person name="Riley R."/>
            <person name="Ohm R."/>
            <person name="Sun H."/>
            <person name="Tunlid A."/>
            <person name="Henrissat B."/>
            <person name="Grigoriev I.V."/>
            <person name="Hibbett D.S."/>
            <person name="Martin F."/>
        </authorList>
    </citation>
    <scope>NUCLEOTIDE SEQUENCE [LARGE SCALE GENOMIC DNA]</scope>
    <source>
        <strain evidence="3">LaAM-08-1</strain>
    </source>
</reference>
<dbReference type="HOGENOM" id="CLU_1816106_0_0_1"/>
<feature type="compositionally biased region" description="Low complexity" evidence="1">
    <location>
        <begin position="31"/>
        <end position="44"/>
    </location>
</feature>
<accession>A0A0C9WMX1</accession>
<dbReference type="EMBL" id="KN839003">
    <property type="protein sequence ID" value="KIJ91465.1"/>
    <property type="molecule type" value="Genomic_DNA"/>
</dbReference>
<sequence>MTLDVDAIRKSNIAWDRSIFDFLPAPSDFNKPGVSSSASGSNPKASEKPASAGSNLSQVPISLASNRLLHSIFDFQAPPLYLNASSSPASGSNSFTPSNRPPYSVFDFQAPPLSHSDKSSSPASGLNPSAADSGLVATIYIM</sequence>
<evidence type="ECO:0000313" key="3">
    <source>
        <dbReference type="Proteomes" id="UP000054477"/>
    </source>
</evidence>
<keyword evidence="3" id="KW-1185">Reference proteome</keyword>
<evidence type="ECO:0000313" key="2">
    <source>
        <dbReference type="EMBL" id="KIJ91465.1"/>
    </source>
</evidence>
<gene>
    <name evidence="2" type="ORF">K443DRAFT_14369</name>
</gene>
<name>A0A0C9WMX1_9AGAR</name>
<reference evidence="2 3" key="1">
    <citation type="submission" date="2014-04" db="EMBL/GenBank/DDBJ databases">
        <authorList>
            <consortium name="DOE Joint Genome Institute"/>
            <person name="Kuo A."/>
            <person name="Kohler A."/>
            <person name="Nagy L.G."/>
            <person name="Floudas D."/>
            <person name="Copeland A."/>
            <person name="Barry K.W."/>
            <person name="Cichocki N."/>
            <person name="Veneault-Fourrey C."/>
            <person name="LaButti K."/>
            <person name="Lindquist E.A."/>
            <person name="Lipzen A."/>
            <person name="Lundell T."/>
            <person name="Morin E."/>
            <person name="Murat C."/>
            <person name="Sun H."/>
            <person name="Tunlid A."/>
            <person name="Henrissat B."/>
            <person name="Grigoriev I.V."/>
            <person name="Hibbett D.S."/>
            <person name="Martin F."/>
            <person name="Nordberg H.P."/>
            <person name="Cantor M.N."/>
            <person name="Hua S.X."/>
        </authorList>
    </citation>
    <scope>NUCLEOTIDE SEQUENCE [LARGE SCALE GENOMIC DNA]</scope>
    <source>
        <strain evidence="2 3">LaAM-08-1</strain>
    </source>
</reference>
<feature type="compositionally biased region" description="Low complexity" evidence="1">
    <location>
        <begin position="86"/>
        <end position="98"/>
    </location>
</feature>
<evidence type="ECO:0000256" key="1">
    <source>
        <dbReference type="SAM" id="MobiDB-lite"/>
    </source>
</evidence>
<protein>
    <submittedName>
        <fullName evidence="2">Unplaced genomic scaffold K443scaffold_468, whole genome shotgun sequence</fullName>
    </submittedName>
</protein>
<dbReference type="Proteomes" id="UP000054477">
    <property type="component" value="Unassembled WGS sequence"/>
</dbReference>
<proteinExistence type="predicted"/>
<feature type="region of interest" description="Disordered" evidence="1">
    <location>
        <begin position="86"/>
        <end position="129"/>
    </location>
</feature>
<organism evidence="2 3">
    <name type="scientific">Laccaria amethystina LaAM-08-1</name>
    <dbReference type="NCBI Taxonomy" id="1095629"/>
    <lineage>
        <taxon>Eukaryota</taxon>
        <taxon>Fungi</taxon>
        <taxon>Dikarya</taxon>
        <taxon>Basidiomycota</taxon>
        <taxon>Agaricomycotina</taxon>
        <taxon>Agaricomycetes</taxon>
        <taxon>Agaricomycetidae</taxon>
        <taxon>Agaricales</taxon>
        <taxon>Agaricineae</taxon>
        <taxon>Hydnangiaceae</taxon>
        <taxon>Laccaria</taxon>
    </lineage>
</organism>
<feature type="region of interest" description="Disordered" evidence="1">
    <location>
        <begin position="31"/>
        <end position="56"/>
    </location>
</feature>